<dbReference type="PROSITE" id="PS50943">
    <property type="entry name" value="HTH_CROC1"/>
    <property type="match status" value="1"/>
</dbReference>
<dbReference type="EMBL" id="QRHP01000011">
    <property type="protein sequence ID" value="RHF83440.1"/>
    <property type="molecule type" value="Genomic_DNA"/>
</dbReference>
<dbReference type="Proteomes" id="UP000283701">
    <property type="component" value="Unassembled WGS sequence"/>
</dbReference>
<dbReference type="CDD" id="cd00093">
    <property type="entry name" value="HTH_XRE"/>
    <property type="match status" value="1"/>
</dbReference>
<proteinExistence type="predicted"/>
<evidence type="ECO:0000313" key="3">
    <source>
        <dbReference type="Proteomes" id="UP000283701"/>
    </source>
</evidence>
<comment type="caution">
    <text evidence="2">The sequence shown here is derived from an EMBL/GenBank/DDBJ whole genome shotgun (WGS) entry which is preliminary data.</text>
</comment>
<dbReference type="RefSeq" id="WP_118203383.1">
    <property type="nucleotide sequence ID" value="NZ_QRHP01000011.1"/>
</dbReference>
<dbReference type="GO" id="GO:0003677">
    <property type="term" value="F:DNA binding"/>
    <property type="evidence" value="ECO:0007669"/>
    <property type="project" value="InterPro"/>
</dbReference>
<protein>
    <submittedName>
        <fullName evidence="2">Helix-turn-helix domain-containing protein</fullName>
    </submittedName>
</protein>
<dbReference type="InterPro" id="IPR001387">
    <property type="entry name" value="Cro/C1-type_HTH"/>
</dbReference>
<dbReference type="Gene3D" id="1.10.260.40">
    <property type="entry name" value="lambda repressor-like DNA-binding domains"/>
    <property type="match status" value="1"/>
</dbReference>
<name>A0A414QRS6_9FIRM</name>
<evidence type="ECO:0000313" key="2">
    <source>
        <dbReference type="EMBL" id="RHF83440.1"/>
    </source>
</evidence>
<gene>
    <name evidence="2" type="ORF">DW654_10355</name>
</gene>
<evidence type="ECO:0000259" key="1">
    <source>
        <dbReference type="PROSITE" id="PS50943"/>
    </source>
</evidence>
<sequence length="65" mass="7337">MTVSYVDLWKLLLERGLQKQDLVEQVGLSSATVAKMGRGEPVSNKVLEKICKFFECSVNDIISYQ</sequence>
<dbReference type="PANTHER" id="PTHR37301:SF1">
    <property type="entry name" value="DNA-BINDING PROTEIN"/>
    <property type="match status" value="1"/>
</dbReference>
<dbReference type="PANTHER" id="PTHR37301">
    <property type="entry name" value="DNA-BINDING PROTEIN-RELATED"/>
    <property type="match status" value="1"/>
</dbReference>
<dbReference type="Pfam" id="PF13443">
    <property type="entry name" value="HTH_26"/>
    <property type="match status" value="1"/>
</dbReference>
<dbReference type="SUPFAM" id="SSF47413">
    <property type="entry name" value="lambda repressor-like DNA-binding domains"/>
    <property type="match status" value="1"/>
</dbReference>
<organism evidence="2 3">
    <name type="scientific">Roseburia inulinivorans</name>
    <dbReference type="NCBI Taxonomy" id="360807"/>
    <lineage>
        <taxon>Bacteria</taxon>
        <taxon>Bacillati</taxon>
        <taxon>Bacillota</taxon>
        <taxon>Clostridia</taxon>
        <taxon>Lachnospirales</taxon>
        <taxon>Lachnospiraceae</taxon>
        <taxon>Roseburia</taxon>
    </lineage>
</organism>
<dbReference type="AlphaFoldDB" id="A0A414QRS6"/>
<accession>A0A414QRS6</accession>
<dbReference type="InterPro" id="IPR010982">
    <property type="entry name" value="Lambda_DNA-bd_dom_sf"/>
</dbReference>
<reference evidence="2 3" key="1">
    <citation type="submission" date="2018-08" db="EMBL/GenBank/DDBJ databases">
        <title>A genome reference for cultivated species of the human gut microbiota.</title>
        <authorList>
            <person name="Zou Y."/>
            <person name="Xue W."/>
            <person name="Luo G."/>
        </authorList>
    </citation>
    <scope>NUCLEOTIDE SEQUENCE [LARGE SCALE GENOMIC DNA]</scope>
    <source>
        <strain evidence="2 3">AM23-23AC</strain>
    </source>
</reference>
<feature type="domain" description="HTH cro/C1-type" evidence="1">
    <location>
        <begin position="8"/>
        <end position="61"/>
    </location>
</feature>